<evidence type="ECO:0000313" key="2">
    <source>
        <dbReference type="Proteomes" id="UP000321555"/>
    </source>
</evidence>
<dbReference type="AlphaFoldDB" id="A0A5B8Z9E8"/>
<dbReference type="EMBL" id="CP042593">
    <property type="protein sequence ID" value="QED48076.1"/>
    <property type="molecule type" value="Genomic_DNA"/>
</dbReference>
<evidence type="ECO:0000313" key="1">
    <source>
        <dbReference type="EMBL" id="QED48076.1"/>
    </source>
</evidence>
<gene>
    <name evidence="1" type="ORF">FSZ17_12960</name>
</gene>
<dbReference type="STRING" id="1742359.GCA_001439625_01447"/>
<organism evidence="1 2">
    <name type="scientific">Cytobacillus dafuensis</name>
    <name type="common">Bacillus dafuensis</name>
    <dbReference type="NCBI Taxonomy" id="1742359"/>
    <lineage>
        <taxon>Bacteria</taxon>
        <taxon>Bacillati</taxon>
        <taxon>Bacillota</taxon>
        <taxon>Bacilli</taxon>
        <taxon>Bacillales</taxon>
        <taxon>Bacillaceae</taxon>
        <taxon>Cytobacillus</taxon>
    </lineage>
</organism>
<reference evidence="2" key="1">
    <citation type="submission" date="2019-08" db="EMBL/GenBank/DDBJ databases">
        <authorList>
            <person name="Zheng X."/>
        </authorList>
    </citation>
    <scope>NUCLEOTIDE SEQUENCE [LARGE SCALE GENOMIC DNA]</scope>
    <source>
        <strain evidence="2">FJAT-25496</strain>
    </source>
</reference>
<accession>A0A5B8Z9E8</accession>
<proteinExistence type="predicted"/>
<dbReference type="KEGG" id="bda:FSZ17_12960"/>
<dbReference type="Proteomes" id="UP000321555">
    <property type="component" value="Chromosome"/>
</dbReference>
<name>A0A5B8Z9E8_CYTDA</name>
<keyword evidence="2" id="KW-1185">Reference proteome</keyword>
<dbReference type="RefSeq" id="WP_057776597.1">
    <property type="nucleotide sequence ID" value="NZ_CP042593.1"/>
</dbReference>
<sequence length="420" mass="48793">MFLDLFDTIRTSENQHNIDECKKNAIQGESMLFYLLLSGQMPILTQTQVIDSKIIHNILFNNEMKGHFLELIKNGKLRLALYTGHNRMKSLQDYFMNSLSYGLDDQTDFFDFSTLPFLKHYDPKIRKKLNLRIIESLEHNSYQFETDGVKPEHIEFIEKIIDNIQNIDRAIRGNFTYTNGFKKNLDDLFNAQSQILINDEFLNLEFLNLCREIIKKGSFNNRRSAYYSFLESRKDEYSSDSIEEVKQIVDNCYNEAIASSLPSEEYNLNFASKFSELVKPIQLISEISKKEVIKLKPNQKESYITWEILVHMLNEVDTLQKEKNLSRIEALFEFKRRQSFKPVVAISKYIGIGLIPSFIPGAPEGIEILTDLVSGAATEITDNLLKKPTLKDVKNTFKERKITSKMVDNTMEFISLTMQS</sequence>
<protein>
    <submittedName>
        <fullName evidence="1">Uncharacterized protein</fullName>
    </submittedName>
</protein>